<evidence type="ECO:0000313" key="2">
    <source>
        <dbReference type="EMBL" id="SEP33564.1"/>
    </source>
</evidence>
<dbReference type="Pfam" id="PF06871">
    <property type="entry name" value="TraH_2"/>
    <property type="match status" value="1"/>
</dbReference>
<dbReference type="NCBIfam" id="NF010417">
    <property type="entry name" value="PRK13843.1"/>
    <property type="match status" value="1"/>
</dbReference>
<accession>A0A1H8X0Z2</accession>
<evidence type="ECO:0000256" key="1">
    <source>
        <dbReference type="SAM" id="MobiDB-lite"/>
    </source>
</evidence>
<keyword evidence="3" id="KW-1185">Reference proteome</keyword>
<dbReference type="AlphaFoldDB" id="A0A1H8X0Z2"/>
<dbReference type="Proteomes" id="UP000199615">
    <property type="component" value="Unassembled WGS sequence"/>
</dbReference>
<organism evidence="2 3">
    <name type="scientific">Rhodopseudomonas pseudopalustris</name>
    <dbReference type="NCBI Taxonomy" id="1513892"/>
    <lineage>
        <taxon>Bacteria</taxon>
        <taxon>Pseudomonadati</taxon>
        <taxon>Pseudomonadota</taxon>
        <taxon>Alphaproteobacteria</taxon>
        <taxon>Hyphomicrobiales</taxon>
        <taxon>Nitrobacteraceae</taxon>
        <taxon>Rhodopseudomonas</taxon>
    </lineage>
</organism>
<name>A0A1H8X0Z2_9BRAD</name>
<dbReference type="RefSeq" id="WP_057196269.1">
    <property type="nucleotide sequence ID" value="NZ_FODT01000015.1"/>
</dbReference>
<dbReference type="EMBL" id="FODT01000015">
    <property type="protein sequence ID" value="SEP33564.1"/>
    <property type="molecule type" value="Genomic_DNA"/>
</dbReference>
<protein>
    <submittedName>
        <fullName evidence="2">TraH_2 protein</fullName>
    </submittedName>
</protein>
<dbReference type="InterPro" id="IPR010680">
    <property type="entry name" value="TraH_2"/>
</dbReference>
<evidence type="ECO:0000313" key="3">
    <source>
        <dbReference type="Proteomes" id="UP000199615"/>
    </source>
</evidence>
<sequence length="207" mass="21896">MVDAALIQQCADPGLKPAIVEKFIATAGSADRFAMTVRAGGRVVLVPPPKSPDEALELVRRYVGQAVVRVGITQYPAGVGVTDASQLTADLVDPCKNIRMGTALFAKVYRIVVKWYGVENDNAFEDAIIAWRTGTFEDVAVFSAPDPGSTAAAPRRADDGAPRGPTAKPATEQPAPEIDPNRAGIRIDLSGIGGAKLNNKQRSKVDD</sequence>
<proteinExistence type="predicted"/>
<dbReference type="OrthoDB" id="8251053at2"/>
<gene>
    <name evidence="2" type="ORF">SAMN05444123_11552</name>
</gene>
<reference evidence="3" key="1">
    <citation type="submission" date="2016-10" db="EMBL/GenBank/DDBJ databases">
        <authorList>
            <person name="Varghese N."/>
            <person name="Submissions S."/>
        </authorList>
    </citation>
    <scope>NUCLEOTIDE SEQUENCE [LARGE SCALE GENOMIC DNA]</scope>
    <source>
        <strain evidence="3">DSM 123</strain>
    </source>
</reference>
<feature type="region of interest" description="Disordered" evidence="1">
    <location>
        <begin position="147"/>
        <end position="184"/>
    </location>
</feature>